<evidence type="ECO:0000256" key="10">
    <source>
        <dbReference type="ARBA" id="ARBA00023136"/>
    </source>
</evidence>
<dbReference type="Gene3D" id="1.20.120.350">
    <property type="entry name" value="Voltage-gated potassium channels. Chain C"/>
    <property type="match status" value="1"/>
</dbReference>
<feature type="transmembrane region" description="Helical" evidence="12">
    <location>
        <begin position="194"/>
        <end position="211"/>
    </location>
</feature>
<accession>A0A918JPK5</accession>
<dbReference type="PANTHER" id="PTHR11537">
    <property type="entry name" value="VOLTAGE-GATED POTASSIUM CHANNEL"/>
    <property type="match status" value="1"/>
</dbReference>
<keyword evidence="3" id="KW-0633">Potassium transport</keyword>
<dbReference type="Gene3D" id="1.10.287.70">
    <property type="match status" value="1"/>
</dbReference>
<keyword evidence="10 12" id="KW-0472">Membrane</keyword>
<evidence type="ECO:0000256" key="6">
    <source>
        <dbReference type="ARBA" id="ARBA00022882"/>
    </source>
</evidence>
<dbReference type="PRINTS" id="PR00169">
    <property type="entry name" value="KCHANNEL"/>
</dbReference>
<dbReference type="GO" id="GO:0001508">
    <property type="term" value="P:action potential"/>
    <property type="evidence" value="ECO:0007669"/>
    <property type="project" value="TreeGrafter"/>
</dbReference>
<evidence type="ECO:0000256" key="8">
    <source>
        <dbReference type="ARBA" id="ARBA00022989"/>
    </source>
</evidence>
<keyword evidence="5" id="KW-0631">Potassium channel</keyword>
<name>A0A918JPK5_9ALTE</name>
<feature type="transmembrane region" description="Helical" evidence="12">
    <location>
        <begin position="223"/>
        <end position="246"/>
    </location>
</feature>
<reference evidence="14" key="2">
    <citation type="submission" date="2020-09" db="EMBL/GenBank/DDBJ databases">
        <authorList>
            <person name="Sun Q."/>
            <person name="Kim S."/>
        </authorList>
    </citation>
    <scope>NUCLEOTIDE SEQUENCE</scope>
    <source>
        <strain evidence="14">KCTC 22164</strain>
    </source>
</reference>
<organism evidence="14 15">
    <name type="scientific">Alteromonas halophila</name>
    <dbReference type="NCBI Taxonomy" id="516698"/>
    <lineage>
        <taxon>Bacteria</taxon>
        <taxon>Pseudomonadati</taxon>
        <taxon>Pseudomonadota</taxon>
        <taxon>Gammaproteobacteria</taxon>
        <taxon>Alteromonadales</taxon>
        <taxon>Alteromonadaceae</taxon>
        <taxon>Alteromonas/Salinimonas group</taxon>
        <taxon>Alteromonas</taxon>
    </lineage>
</organism>
<sequence>MSFQRHVYHALHTPPSSPVGTGSARLVNMLLIVLIIANVVAMMLETVPALYQQWHVELAMFEVVSVAIFSIEYLLRIWVAPLIPHPKNPDEPRWERRIDYLLSPMALIDLLAILPFYLGSLVNIDLRVLRLLRVVRMIKLGRYSRSMQTIFTVIRKEARTLLAATSMLLILMVIAATIIFYLEHHAQPDVFTSIPASLWWALVTLTTVGYGDVVPVTALGKVFGGFITLLGVGLYALPAGILSSSFTAHMQQRRARFQDTVKTIIADGAISEHDAHHLERVRELLDLDEEEAELIIRLLQHHHRNHDDSQSDTSME</sequence>
<keyword evidence="9" id="KW-0406">Ion transport</keyword>
<evidence type="ECO:0000256" key="12">
    <source>
        <dbReference type="SAM" id="Phobius"/>
    </source>
</evidence>
<dbReference type="GO" id="GO:0005249">
    <property type="term" value="F:voltage-gated potassium channel activity"/>
    <property type="evidence" value="ECO:0007669"/>
    <property type="project" value="InterPro"/>
</dbReference>
<dbReference type="GO" id="GO:0008076">
    <property type="term" value="C:voltage-gated potassium channel complex"/>
    <property type="evidence" value="ECO:0007669"/>
    <property type="project" value="InterPro"/>
</dbReference>
<dbReference type="RefSeq" id="WP_189407141.1">
    <property type="nucleotide sequence ID" value="NZ_BMXP01000007.1"/>
</dbReference>
<dbReference type="InterPro" id="IPR028325">
    <property type="entry name" value="VG_K_chnl"/>
</dbReference>
<keyword evidence="11" id="KW-0407">Ion channel</keyword>
<dbReference type="FunFam" id="1.10.287.70:FF:000028">
    <property type="entry name" value="potassium voltage-gated channel subfamily D member 3"/>
    <property type="match status" value="1"/>
</dbReference>
<dbReference type="AlphaFoldDB" id="A0A918JPK5"/>
<evidence type="ECO:0000313" key="15">
    <source>
        <dbReference type="Proteomes" id="UP000631300"/>
    </source>
</evidence>
<dbReference type="Pfam" id="PF00520">
    <property type="entry name" value="Ion_trans"/>
    <property type="match status" value="1"/>
</dbReference>
<protein>
    <submittedName>
        <fullName evidence="14">Potassium voltage gated channel, Shab-related subfamily, member 2</fullName>
    </submittedName>
</protein>
<keyword evidence="8 12" id="KW-1133">Transmembrane helix</keyword>
<evidence type="ECO:0000256" key="2">
    <source>
        <dbReference type="ARBA" id="ARBA00022448"/>
    </source>
</evidence>
<comment type="caution">
    <text evidence="14">The sequence shown here is derived from an EMBL/GenBank/DDBJ whole genome shotgun (WGS) entry which is preliminary data.</text>
</comment>
<reference evidence="14" key="1">
    <citation type="journal article" date="2014" name="Int. J. Syst. Evol. Microbiol.">
        <title>Complete genome sequence of Corynebacterium casei LMG S-19264T (=DSM 44701T), isolated from a smear-ripened cheese.</title>
        <authorList>
            <consortium name="US DOE Joint Genome Institute (JGI-PGF)"/>
            <person name="Walter F."/>
            <person name="Albersmeier A."/>
            <person name="Kalinowski J."/>
            <person name="Ruckert C."/>
        </authorList>
    </citation>
    <scope>NUCLEOTIDE SEQUENCE</scope>
    <source>
        <strain evidence="14">KCTC 22164</strain>
    </source>
</reference>
<dbReference type="InterPro" id="IPR029024">
    <property type="entry name" value="TerB-like"/>
</dbReference>
<dbReference type="Proteomes" id="UP000631300">
    <property type="component" value="Unassembled WGS sequence"/>
</dbReference>
<evidence type="ECO:0000259" key="13">
    <source>
        <dbReference type="Pfam" id="PF00520"/>
    </source>
</evidence>
<evidence type="ECO:0000256" key="9">
    <source>
        <dbReference type="ARBA" id="ARBA00023065"/>
    </source>
</evidence>
<evidence type="ECO:0000256" key="3">
    <source>
        <dbReference type="ARBA" id="ARBA00022538"/>
    </source>
</evidence>
<evidence type="ECO:0000313" key="14">
    <source>
        <dbReference type="EMBL" id="GGW90667.1"/>
    </source>
</evidence>
<evidence type="ECO:0000256" key="11">
    <source>
        <dbReference type="ARBA" id="ARBA00023303"/>
    </source>
</evidence>
<evidence type="ECO:0000256" key="1">
    <source>
        <dbReference type="ARBA" id="ARBA00004141"/>
    </source>
</evidence>
<dbReference type="SUPFAM" id="SSF81324">
    <property type="entry name" value="Voltage-gated potassium channels"/>
    <property type="match status" value="1"/>
</dbReference>
<dbReference type="SUPFAM" id="SSF158682">
    <property type="entry name" value="TerB-like"/>
    <property type="match status" value="1"/>
</dbReference>
<comment type="subcellular location">
    <subcellularLocation>
        <location evidence="1">Membrane</location>
        <topology evidence="1">Multi-pass membrane protein</topology>
    </subcellularLocation>
</comment>
<feature type="transmembrane region" description="Helical" evidence="12">
    <location>
        <begin position="100"/>
        <end position="118"/>
    </location>
</feature>
<keyword evidence="4 12" id="KW-0812">Transmembrane</keyword>
<feature type="transmembrane region" description="Helical" evidence="12">
    <location>
        <begin position="161"/>
        <end position="182"/>
    </location>
</feature>
<evidence type="ECO:0000256" key="5">
    <source>
        <dbReference type="ARBA" id="ARBA00022826"/>
    </source>
</evidence>
<feature type="transmembrane region" description="Helical" evidence="12">
    <location>
        <begin position="26"/>
        <end position="44"/>
    </location>
</feature>
<dbReference type="PANTHER" id="PTHR11537:SF254">
    <property type="entry name" value="POTASSIUM VOLTAGE-GATED CHANNEL PROTEIN SHAB"/>
    <property type="match status" value="1"/>
</dbReference>
<evidence type="ECO:0000256" key="4">
    <source>
        <dbReference type="ARBA" id="ARBA00022692"/>
    </source>
</evidence>
<dbReference type="InterPro" id="IPR027359">
    <property type="entry name" value="Volt_channel_dom_sf"/>
</dbReference>
<dbReference type="InterPro" id="IPR005821">
    <property type="entry name" value="Ion_trans_dom"/>
</dbReference>
<evidence type="ECO:0000256" key="7">
    <source>
        <dbReference type="ARBA" id="ARBA00022958"/>
    </source>
</evidence>
<gene>
    <name evidence="14" type="primary">kcnb2</name>
    <name evidence="14" type="ORF">GCM10007391_26150</name>
</gene>
<keyword evidence="7" id="KW-0630">Potassium</keyword>
<feature type="transmembrane region" description="Helical" evidence="12">
    <location>
        <begin position="56"/>
        <end position="79"/>
    </location>
</feature>
<keyword evidence="6" id="KW-0851">Voltage-gated channel</keyword>
<keyword evidence="15" id="KW-1185">Reference proteome</keyword>
<dbReference type="EMBL" id="BMXP01000007">
    <property type="protein sequence ID" value="GGW90667.1"/>
    <property type="molecule type" value="Genomic_DNA"/>
</dbReference>
<keyword evidence="2" id="KW-0813">Transport</keyword>
<proteinExistence type="predicted"/>
<feature type="domain" description="Ion transport" evidence="13">
    <location>
        <begin position="25"/>
        <end position="251"/>
    </location>
</feature>